<accession>A0A8J7H6R4</accession>
<dbReference type="RefSeq" id="WP_197660938.1">
    <property type="nucleotide sequence ID" value="NZ_JAEAGR010000006.1"/>
</dbReference>
<dbReference type="InterPro" id="IPR017853">
    <property type="entry name" value="GH"/>
</dbReference>
<dbReference type="EMBL" id="JAEAGR010000006">
    <property type="protein sequence ID" value="MBH1940711.1"/>
    <property type="molecule type" value="Genomic_DNA"/>
</dbReference>
<dbReference type="PANTHER" id="PTHR46066:SF2">
    <property type="entry name" value="CHITINASE DOMAIN-CONTAINING PROTEIN 1"/>
    <property type="match status" value="1"/>
</dbReference>
<reference evidence="3" key="1">
    <citation type="submission" date="2020-12" db="EMBL/GenBank/DDBJ databases">
        <title>M. sibirica DSM 26468T genome.</title>
        <authorList>
            <person name="Thieme N."/>
            <person name="Rettenmaier R."/>
            <person name="Zverlov V."/>
            <person name="Liebl W."/>
        </authorList>
    </citation>
    <scope>NUCLEOTIDE SEQUENCE</scope>
    <source>
        <strain evidence="3">DSM 26468</strain>
    </source>
</reference>
<keyword evidence="3" id="KW-0378">Hydrolase</keyword>
<keyword evidence="1" id="KW-0812">Transmembrane</keyword>
<organism evidence="3 4">
    <name type="scientific">Mobilitalea sibirica</name>
    <dbReference type="NCBI Taxonomy" id="1462919"/>
    <lineage>
        <taxon>Bacteria</taxon>
        <taxon>Bacillati</taxon>
        <taxon>Bacillota</taxon>
        <taxon>Clostridia</taxon>
        <taxon>Lachnospirales</taxon>
        <taxon>Lachnospiraceae</taxon>
        <taxon>Mobilitalea</taxon>
    </lineage>
</organism>
<dbReference type="InterPro" id="IPR001223">
    <property type="entry name" value="Glyco_hydro18_cat"/>
</dbReference>
<proteinExistence type="predicted"/>
<dbReference type="Gene3D" id="2.30.30.40">
    <property type="entry name" value="SH3 Domains"/>
    <property type="match status" value="1"/>
</dbReference>
<gene>
    <name evidence="3" type="ORF">I5677_07410</name>
</gene>
<protein>
    <submittedName>
        <fullName evidence="3">Glycosyl hydrolase family 18</fullName>
    </submittedName>
</protein>
<dbReference type="SMART" id="SM00636">
    <property type="entry name" value="Glyco_18"/>
    <property type="match status" value="1"/>
</dbReference>
<keyword evidence="1" id="KW-0472">Membrane</keyword>
<evidence type="ECO:0000256" key="1">
    <source>
        <dbReference type="SAM" id="Phobius"/>
    </source>
</evidence>
<dbReference type="SUPFAM" id="SSF51445">
    <property type="entry name" value="(Trans)glycosidases"/>
    <property type="match status" value="1"/>
</dbReference>
<evidence type="ECO:0000313" key="4">
    <source>
        <dbReference type="Proteomes" id="UP000623269"/>
    </source>
</evidence>
<dbReference type="Pfam" id="PF00704">
    <property type="entry name" value="Glyco_hydro_18"/>
    <property type="match status" value="1"/>
</dbReference>
<feature type="domain" description="GH18" evidence="2">
    <location>
        <begin position="257"/>
        <end position="568"/>
    </location>
</feature>
<dbReference type="GO" id="GO:0005975">
    <property type="term" value="P:carbohydrate metabolic process"/>
    <property type="evidence" value="ECO:0007669"/>
    <property type="project" value="InterPro"/>
</dbReference>
<dbReference type="AlphaFoldDB" id="A0A8J7H6R4"/>
<dbReference type="Proteomes" id="UP000623269">
    <property type="component" value="Unassembled WGS sequence"/>
</dbReference>
<dbReference type="InterPro" id="IPR011583">
    <property type="entry name" value="Chitinase_II/V-like_cat"/>
</dbReference>
<dbReference type="InterPro" id="IPR029070">
    <property type="entry name" value="Chitinase_insertion_sf"/>
</dbReference>
<keyword evidence="1" id="KW-1133">Transmembrane helix</keyword>
<dbReference type="PROSITE" id="PS51910">
    <property type="entry name" value="GH18_2"/>
    <property type="match status" value="1"/>
</dbReference>
<sequence length="568" mass="65755">MDKRVKITIIGSVIMVVAIAISLGVVIKNKLTPSNEVMLLTEYYPIENSEVMLIVQDEIYQKNGKMIEDTIYIDYETVVELFNHRFYWDEQEEVLTYTTPTDIIRAEPDRVEYTIESIDKTNENADYPIVRMIDTELYLALDFVKQYSDIDVRIYEEPNRVIITYRWGEFLYTEVTKDTKLRLEPSIKSPILTELITGMELLYVNLEEPPKNGFFKVMTQDGIIGYVRDRFVKESYYKTLTSPNNMPEYTTQKRQEKINLVFHQVFGQNEADNLETLINATKGVNVVSPTWFSITDNQGTISSLASQDYMEKASELGLEVWALVDDFNPEVDMKELLSHTTRRDKLSGALMEAVKQFKLDGINIDFEVIPTDAGKDYVQFLRELSVKCRNNNIVLSVDNFVPPFKKHYDREEQGKIVDYVIIMAYDEYYSGSADAGPNSSIGFVEDAVRNTLKEVPQDKLIIAIPFYTRLWKEMPDGDVSREKDYAMTPAAQVLEDNGVEALWDETYGSYYAEYEKDGALYRMWQEEERSIEEKMKVIHEADLAGIAAWKLGLEKESVWDIIIKYLEN</sequence>
<feature type="transmembrane region" description="Helical" evidence="1">
    <location>
        <begin position="7"/>
        <end position="27"/>
    </location>
</feature>
<comment type="caution">
    <text evidence="3">The sequence shown here is derived from an EMBL/GenBank/DDBJ whole genome shotgun (WGS) entry which is preliminary data.</text>
</comment>
<dbReference type="Gene3D" id="3.20.20.80">
    <property type="entry name" value="Glycosidases"/>
    <property type="match status" value="1"/>
</dbReference>
<dbReference type="GO" id="GO:0016787">
    <property type="term" value="F:hydrolase activity"/>
    <property type="evidence" value="ECO:0007669"/>
    <property type="project" value="UniProtKB-KW"/>
</dbReference>
<dbReference type="PANTHER" id="PTHR46066">
    <property type="entry name" value="CHITINASE DOMAIN-CONTAINING PROTEIN 1 FAMILY MEMBER"/>
    <property type="match status" value="1"/>
</dbReference>
<name>A0A8J7H6R4_9FIRM</name>
<evidence type="ECO:0000313" key="3">
    <source>
        <dbReference type="EMBL" id="MBH1940711.1"/>
    </source>
</evidence>
<dbReference type="GO" id="GO:0008061">
    <property type="term" value="F:chitin binding"/>
    <property type="evidence" value="ECO:0007669"/>
    <property type="project" value="InterPro"/>
</dbReference>
<keyword evidence="4" id="KW-1185">Reference proteome</keyword>
<dbReference type="Gene3D" id="3.10.50.10">
    <property type="match status" value="1"/>
</dbReference>
<evidence type="ECO:0000259" key="2">
    <source>
        <dbReference type="PROSITE" id="PS51910"/>
    </source>
</evidence>